<dbReference type="InterPro" id="IPR050109">
    <property type="entry name" value="HTH-type_TetR-like_transc_reg"/>
</dbReference>
<sequence length="246" mass="26070">MRVTNEAGEVNSTTSGATSRKTSGGTGGAAEDAAGGAAADGASPAASARSLAASARRAQIVEAAIETLAESGYAQTSFTRIKERAGISSTRLISYHFGTKGELMDAVLEEVGLRAHRAITRRAEGRTTALDALTARIEAQLEWAARHPSAVRAMTEICRNERDADGTLRHGTEVTERANVDALEPILRAGQENGEFRPFDTGLMALTLKSAIDAAIVRMARPPRLTLAECVRELTTLARAVTRREP</sequence>
<dbReference type="SUPFAM" id="SSF46689">
    <property type="entry name" value="Homeodomain-like"/>
    <property type="match status" value="1"/>
</dbReference>
<evidence type="ECO:0000256" key="3">
    <source>
        <dbReference type="ARBA" id="ARBA00023163"/>
    </source>
</evidence>
<reference evidence="6 7" key="1">
    <citation type="submission" date="2019-06" db="EMBL/GenBank/DDBJ databases">
        <title>Whole genome shotgun sequence of Streptomyces cacaoi subsp. cacaoi NBRC 12748.</title>
        <authorList>
            <person name="Hosoyama A."/>
            <person name="Uohara A."/>
            <person name="Ohji S."/>
            <person name="Ichikawa N."/>
        </authorList>
    </citation>
    <scope>NUCLEOTIDE SEQUENCE [LARGE SCALE GENOMIC DNA]</scope>
    <source>
        <strain evidence="6 7">NBRC 12748</strain>
    </source>
</reference>
<feature type="compositionally biased region" description="Polar residues" evidence="4">
    <location>
        <begin position="10"/>
        <end position="22"/>
    </location>
</feature>
<dbReference type="EMBL" id="BJMM01000017">
    <property type="protein sequence ID" value="GEB50993.1"/>
    <property type="molecule type" value="Genomic_DNA"/>
</dbReference>
<accession>A0A4Y3R2K0</accession>
<feature type="domain" description="HTH tetR-type" evidence="5">
    <location>
        <begin position="60"/>
        <end position="107"/>
    </location>
</feature>
<dbReference type="PANTHER" id="PTHR30055:SF234">
    <property type="entry name" value="HTH-TYPE TRANSCRIPTIONAL REGULATOR BETI"/>
    <property type="match status" value="1"/>
</dbReference>
<comment type="caution">
    <text evidence="6">The sequence shown here is derived from an EMBL/GenBank/DDBJ whole genome shotgun (WGS) entry which is preliminary data.</text>
</comment>
<dbReference type="OrthoDB" id="9806334at2"/>
<protein>
    <submittedName>
        <fullName evidence="6">TetR family transcriptional regulator</fullName>
    </submittedName>
</protein>
<evidence type="ECO:0000256" key="4">
    <source>
        <dbReference type="SAM" id="MobiDB-lite"/>
    </source>
</evidence>
<evidence type="ECO:0000256" key="1">
    <source>
        <dbReference type="ARBA" id="ARBA00023015"/>
    </source>
</evidence>
<evidence type="ECO:0000259" key="5">
    <source>
        <dbReference type="Pfam" id="PF00440"/>
    </source>
</evidence>
<dbReference type="InterPro" id="IPR036271">
    <property type="entry name" value="Tet_transcr_reg_TetR-rel_C_sf"/>
</dbReference>
<feature type="region of interest" description="Disordered" evidence="4">
    <location>
        <begin position="1"/>
        <end position="42"/>
    </location>
</feature>
<dbReference type="Pfam" id="PF00440">
    <property type="entry name" value="TetR_N"/>
    <property type="match status" value="1"/>
</dbReference>
<dbReference type="Gene3D" id="1.10.10.60">
    <property type="entry name" value="Homeodomain-like"/>
    <property type="match status" value="1"/>
</dbReference>
<dbReference type="GO" id="GO:0000976">
    <property type="term" value="F:transcription cis-regulatory region binding"/>
    <property type="evidence" value="ECO:0007669"/>
    <property type="project" value="TreeGrafter"/>
</dbReference>
<dbReference type="InterPro" id="IPR009057">
    <property type="entry name" value="Homeodomain-like_sf"/>
</dbReference>
<evidence type="ECO:0000313" key="6">
    <source>
        <dbReference type="EMBL" id="GEB50993.1"/>
    </source>
</evidence>
<keyword evidence="1" id="KW-0805">Transcription regulation</keyword>
<dbReference type="InterPro" id="IPR001647">
    <property type="entry name" value="HTH_TetR"/>
</dbReference>
<proteinExistence type="predicted"/>
<organism evidence="6 7">
    <name type="scientific">Streptomyces cacaoi</name>
    <dbReference type="NCBI Taxonomy" id="1898"/>
    <lineage>
        <taxon>Bacteria</taxon>
        <taxon>Bacillati</taxon>
        <taxon>Actinomycetota</taxon>
        <taxon>Actinomycetes</taxon>
        <taxon>Kitasatosporales</taxon>
        <taxon>Streptomycetaceae</taxon>
        <taxon>Streptomyces</taxon>
    </lineage>
</organism>
<dbReference type="GO" id="GO:0003700">
    <property type="term" value="F:DNA-binding transcription factor activity"/>
    <property type="evidence" value="ECO:0007669"/>
    <property type="project" value="TreeGrafter"/>
</dbReference>
<keyword evidence="2" id="KW-0238">DNA-binding</keyword>
<evidence type="ECO:0000256" key="2">
    <source>
        <dbReference type="ARBA" id="ARBA00023125"/>
    </source>
</evidence>
<feature type="compositionally biased region" description="Low complexity" evidence="4">
    <location>
        <begin position="29"/>
        <end position="42"/>
    </location>
</feature>
<gene>
    <name evidence="6" type="ORF">SCA03_35440</name>
</gene>
<keyword evidence="7" id="KW-1185">Reference proteome</keyword>
<name>A0A4Y3R2K0_STRCI</name>
<dbReference type="Gene3D" id="1.10.357.10">
    <property type="entry name" value="Tetracycline Repressor, domain 2"/>
    <property type="match status" value="1"/>
</dbReference>
<keyword evidence="3" id="KW-0804">Transcription</keyword>
<dbReference type="Proteomes" id="UP000319210">
    <property type="component" value="Unassembled WGS sequence"/>
</dbReference>
<dbReference type="PANTHER" id="PTHR30055">
    <property type="entry name" value="HTH-TYPE TRANSCRIPTIONAL REGULATOR RUTR"/>
    <property type="match status" value="1"/>
</dbReference>
<dbReference type="SUPFAM" id="SSF48498">
    <property type="entry name" value="Tetracyclin repressor-like, C-terminal domain"/>
    <property type="match status" value="1"/>
</dbReference>
<dbReference type="AlphaFoldDB" id="A0A4Y3R2K0"/>
<evidence type="ECO:0000313" key="7">
    <source>
        <dbReference type="Proteomes" id="UP000319210"/>
    </source>
</evidence>